<dbReference type="Gene3D" id="1.10.1280.10">
    <property type="entry name" value="Di-copper center containing domain from catechol oxidase"/>
    <property type="match status" value="1"/>
</dbReference>
<dbReference type="InterPro" id="IPR022739">
    <property type="entry name" value="Polyphenol_oxidase_cen"/>
</dbReference>
<dbReference type="Pfam" id="PF25271">
    <property type="entry name" value="DUF7868"/>
    <property type="match status" value="1"/>
</dbReference>
<accession>A0ABW2RRB3</accession>
<dbReference type="Pfam" id="PF12142">
    <property type="entry name" value="PPO1_DWL"/>
    <property type="match status" value="1"/>
</dbReference>
<dbReference type="PROSITE" id="PS00498">
    <property type="entry name" value="TYROSINASE_2"/>
    <property type="match status" value="1"/>
</dbReference>
<protein>
    <submittedName>
        <fullName evidence="8">Tyrosinase family protein</fullName>
    </submittedName>
</protein>
<reference evidence="9" key="1">
    <citation type="journal article" date="2019" name="Int. J. Syst. Evol. Microbiol.">
        <title>The Global Catalogue of Microorganisms (GCM) 10K type strain sequencing project: providing services to taxonomists for standard genome sequencing and annotation.</title>
        <authorList>
            <consortium name="The Broad Institute Genomics Platform"/>
            <consortium name="The Broad Institute Genome Sequencing Center for Infectious Disease"/>
            <person name="Wu L."/>
            <person name="Ma J."/>
        </authorList>
    </citation>
    <scope>NUCLEOTIDE SEQUENCE [LARGE SCALE GENOMIC DNA]</scope>
    <source>
        <strain evidence="9">ICMP 19430</strain>
    </source>
</reference>
<feature type="domain" description="Tyrosinase copper-binding" evidence="7">
    <location>
        <begin position="322"/>
        <end position="333"/>
    </location>
</feature>
<dbReference type="InterPro" id="IPR008922">
    <property type="entry name" value="Di-copper_centre_dom_sf"/>
</dbReference>
<evidence type="ECO:0000256" key="4">
    <source>
        <dbReference type="ARBA" id="ARBA00023002"/>
    </source>
</evidence>
<gene>
    <name evidence="8" type="ORF">ACFQS9_00270</name>
</gene>
<proteinExistence type="inferred from homology"/>
<dbReference type="EMBL" id="JBHTCS010000001">
    <property type="protein sequence ID" value="MFC7446315.1"/>
    <property type="molecule type" value="Genomic_DNA"/>
</dbReference>
<keyword evidence="3" id="KW-0479">Metal-binding</keyword>
<dbReference type="RefSeq" id="WP_378400358.1">
    <property type="nucleotide sequence ID" value="NZ_JBHTCS010000001.1"/>
</dbReference>
<name>A0ABW2RRB3_9NOCA</name>
<evidence type="ECO:0000256" key="1">
    <source>
        <dbReference type="ARBA" id="ARBA00001973"/>
    </source>
</evidence>
<evidence type="ECO:0000313" key="8">
    <source>
        <dbReference type="EMBL" id="MFC7446315.1"/>
    </source>
</evidence>
<dbReference type="SUPFAM" id="SSF48056">
    <property type="entry name" value="Di-copper centre-containing domain"/>
    <property type="match status" value="1"/>
</dbReference>
<comment type="caution">
    <text evidence="8">The sequence shown here is derived from an EMBL/GenBank/DDBJ whole genome shotgun (WGS) entry which is preliminary data.</text>
</comment>
<feature type="domain" description="Tyrosinase copper-binding" evidence="6">
    <location>
        <begin position="170"/>
        <end position="188"/>
    </location>
</feature>
<dbReference type="PANTHER" id="PTHR11474">
    <property type="entry name" value="TYROSINASE FAMILY MEMBER"/>
    <property type="match status" value="1"/>
</dbReference>
<dbReference type="InterPro" id="IPR002227">
    <property type="entry name" value="Tyrosinase_Cu-bd"/>
</dbReference>
<keyword evidence="4" id="KW-0560">Oxidoreductase</keyword>
<dbReference type="PRINTS" id="PR00092">
    <property type="entry name" value="TYROSINASE"/>
</dbReference>
<comment type="cofactor">
    <cofactor evidence="1">
        <name>Cu(2+)</name>
        <dbReference type="ChEBI" id="CHEBI:29036"/>
    </cofactor>
</comment>
<dbReference type="Pfam" id="PF00264">
    <property type="entry name" value="Tyrosinase"/>
    <property type="match status" value="2"/>
</dbReference>
<dbReference type="InterPro" id="IPR057190">
    <property type="entry name" value="DUF7868"/>
</dbReference>
<evidence type="ECO:0000313" key="9">
    <source>
        <dbReference type="Proteomes" id="UP001596484"/>
    </source>
</evidence>
<comment type="similarity">
    <text evidence="2">Belongs to the tyrosinase family.</text>
</comment>
<keyword evidence="5" id="KW-0186">Copper</keyword>
<evidence type="ECO:0000259" key="7">
    <source>
        <dbReference type="PROSITE" id="PS00498"/>
    </source>
</evidence>
<dbReference type="InterPro" id="IPR036366">
    <property type="entry name" value="PGBDSf"/>
</dbReference>
<evidence type="ECO:0000259" key="6">
    <source>
        <dbReference type="PROSITE" id="PS00497"/>
    </source>
</evidence>
<evidence type="ECO:0000256" key="2">
    <source>
        <dbReference type="ARBA" id="ARBA00009928"/>
    </source>
</evidence>
<evidence type="ECO:0000256" key="5">
    <source>
        <dbReference type="ARBA" id="ARBA00023008"/>
    </source>
</evidence>
<keyword evidence="9" id="KW-1185">Reference proteome</keyword>
<evidence type="ECO:0000256" key="3">
    <source>
        <dbReference type="ARBA" id="ARBA00022723"/>
    </source>
</evidence>
<dbReference type="InterPro" id="IPR050316">
    <property type="entry name" value="Tyrosinase/Hemocyanin"/>
</dbReference>
<sequence length="564" mass="60214">MIVSALFQGDGVLAAIAAGLDTMSRTRNDAGDAVGKIQTALRSWDPDSLPVHGIDKSYGGETAAAVRRFQISVLGTPAATATDELGPRTVLGLDRVQAAVENPPMPSAERIRRNVWRLSTGRGWDPTLLAYAHAVRTMKARPADDPTSWVFQANLHGTFRTALADADLGHDGDRFFLPWHRMYLHHFEQILLDTVIGNGGPADFALPYWNYGNPEPQSTLPYPFRDVDLALPDGSPNPLALPAPLRSAEVMAGNPLSPSITSTFTAMWQPSFSGAMRTGFSGQLQNIPHGAVHGAIGGDAGAGPGPAGNVALMSSTDAAAHDPVFWLHHANLDRLWVQWLERHANPTDAAWLDAEFRFFGADGEPVTSRVGDVLDHVRGLGYRYDDQSEQAARPRRLIPVAPSPSLVAATADPTEVTRRTTAWLTVPDDSRPAIEHAPDTAAAAGFGAALLTVDFLAAQRNPGIVYQVYLNLPETETGPRADRYLAGTFSLFGVDADGSLGFTFDITTLVQTLASAKRWDPAALSVTVQPVRPTTGAHAGTVESGAPAETAVPLRIGRIGLYVG</sequence>
<dbReference type="Proteomes" id="UP001596484">
    <property type="component" value="Unassembled WGS sequence"/>
</dbReference>
<dbReference type="PROSITE" id="PS00497">
    <property type="entry name" value="TYROSINASE_1"/>
    <property type="match status" value="1"/>
</dbReference>
<dbReference type="Gene3D" id="1.10.101.10">
    <property type="entry name" value="PGBD-like superfamily/PGBD"/>
    <property type="match status" value="1"/>
</dbReference>
<dbReference type="PANTHER" id="PTHR11474:SF76">
    <property type="entry name" value="SHKT DOMAIN-CONTAINING PROTEIN"/>
    <property type="match status" value="1"/>
</dbReference>
<organism evidence="8 9">
    <name type="scientific">Rhodococcus daqingensis</name>
    <dbReference type="NCBI Taxonomy" id="2479363"/>
    <lineage>
        <taxon>Bacteria</taxon>
        <taxon>Bacillati</taxon>
        <taxon>Actinomycetota</taxon>
        <taxon>Actinomycetes</taxon>
        <taxon>Mycobacteriales</taxon>
        <taxon>Nocardiaceae</taxon>
        <taxon>Rhodococcus</taxon>
    </lineage>
</organism>